<accession>A0ABY2DJE3</accession>
<evidence type="ECO:0000313" key="3">
    <source>
        <dbReference type="Proteomes" id="UP000295626"/>
    </source>
</evidence>
<protein>
    <submittedName>
        <fullName evidence="2">Uncharacterized protein</fullName>
    </submittedName>
</protein>
<feature type="region of interest" description="Disordered" evidence="1">
    <location>
        <begin position="134"/>
        <end position="170"/>
    </location>
</feature>
<feature type="compositionally biased region" description="Pro residues" evidence="1">
    <location>
        <begin position="160"/>
        <end position="170"/>
    </location>
</feature>
<sequence>MQVTEVLDVVTALHVAAAHPDVTAIVRYGSDTRPGGQSPCGVKVTYRSGTSAMLWAAEAPKPAPAAVPLPAEMPPPIERATRMLMFTTALLDTARPPSLRSWETCGYPGAHLSPCALRIVAADGDTTYLRVTVASGPSREPGRDPHPEYQIPEGVREWPPRAPVPSATPT</sequence>
<name>A0ABY2DJE3_9ACTN</name>
<evidence type="ECO:0000313" key="2">
    <source>
        <dbReference type="EMBL" id="TDB99430.1"/>
    </source>
</evidence>
<gene>
    <name evidence="2" type="ORF">E1091_06935</name>
</gene>
<proteinExistence type="predicted"/>
<keyword evidence="3" id="KW-1185">Reference proteome</keyword>
<reference evidence="2 3" key="1">
    <citation type="submission" date="2019-02" db="EMBL/GenBank/DDBJ databases">
        <title>Draft genome sequences of novel Actinobacteria.</title>
        <authorList>
            <person name="Sahin N."/>
            <person name="Ay H."/>
            <person name="Saygin H."/>
        </authorList>
    </citation>
    <scope>NUCLEOTIDE SEQUENCE [LARGE SCALE GENOMIC DNA]</scope>
    <source>
        <strain evidence="2 3">JCM 30529</strain>
    </source>
</reference>
<evidence type="ECO:0000256" key="1">
    <source>
        <dbReference type="SAM" id="MobiDB-lite"/>
    </source>
</evidence>
<dbReference type="EMBL" id="SMKE01000170">
    <property type="protein sequence ID" value="TDB99430.1"/>
    <property type="molecule type" value="Genomic_DNA"/>
</dbReference>
<comment type="caution">
    <text evidence="2">The sequence shown here is derived from an EMBL/GenBank/DDBJ whole genome shotgun (WGS) entry which is preliminary data.</text>
</comment>
<organism evidence="2 3">
    <name type="scientific">Micromonospora fluostatini</name>
    <dbReference type="NCBI Taxonomy" id="1629071"/>
    <lineage>
        <taxon>Bacteria</taxon>
        <taxon>Bacillati</taxon>
        <taxon>Actinomycetota</taxon>
        <taxon>Actinomycetes</taxon>
        <taxon>Micromonosporales</taxon>
        <taxon>Micromonosporaceae</taxon>
        <taxon>Micromonospora</taxon>
    </lineage>
</organism>
<feature type="non-terminal residue" evidence="2">
    <location>
        <position position="170"/>
    </location>
</feature>
<dbReference type="Proteomes" id="UP000295626">
    <property type="component" value="Unassembled WGS sequence"/>
</dbReference>